<feature type="domain" description="Arrestin-like N-terminal" evidence="2">
    <location>
        <begin position="10"/>
        <end position="141"/>
    </location>
</feature>
<evidence type="ECO:0000259" key="2">
    <source>
        <dbReference type="Pfam" id="PF00339"/>
    </source>
</evidence>
<reference evidence="3 4" key="1">
    <citation type="submission" date="2019-12" db="EMBL/GenBank/DDBJ databases">
        <title>Chromosome-level assembly of the Caenorhabditis remanei genome.</title>
        <authorList>
            <person name="Teterina A.A."/>
            <person name="Willis J.H."/>
            <person name="Phillips P.C."/>
        </authorList>
    </citation>
    <scope>NUCLEOTIDE SEQUENCE [LARGE SCALE GENOMIC DNA]</scope>
    <source>
        <strain evidence="3 4">PX506</strain>
        <tissue evidence="3">Whole organism</tissue>
    </source>
</reference>
<dbReference type="KEGG" id="crq:GCK72_004804"/>
<protein>
    <recommendedName>
        <fullName evidence="2">Arrestin-like N-terminal domain-containing protein</fullName>
    </recommendedName>
</protein>
<organism evidence="3 4">
    <name type="scientific">Caenorhabditis remanei</name>
    <name type="common">Caenorhabditis vulgaris</name>
    <dbReference type="NCBI Taxonomy" id="31234"/>
    <lineage>
        <taxon>Eukaryota</taxon>
        <taxon>Metazoa</taxon>
        <taxon>Ecdysozoa</taxon>
        <taxon>Nematoda</taxon>
        <taxon>Chromadorea</taxon>
        <taxon>Rhabditida</taxon>
        <taxon>Rhabditina</taxon>
        <taxon>Rhabditomorpha</taxon>
        <taxon>Rhabditoidea</taxon>
        <taxon>Rhabditidae</taxon>
        <taxon>Peloderinae</taxon>
        <taxon>Caenorhabditis</taxon>
    </lineage>
</organism>
<dbReference type="GO" id="GO:0005737">
    <property type="term" value="C:cytoplasm"/>
    <property type="evidence" value="ECO:0007669"/>
    <property type="project" value="TreeGrafter"/>
</dbReference>
<dbReference type="GO" id="GO:0015031">
    <property type="term" value="P:protein transport"/>
    <property type="evidence" value="ECO:0007669"/>
    <property type="project" value="TreeGrafter"/>
</dbReference>
<dbReference type="Pfam" id="PF00339">
    <property type="entry name" value="Arrestin_N"/>
    <property type="match status" value="1"/>
</dbReference>
<evidence type="ECO:0000313" key="4">
    <source>
        <dbReference type="Proteomes" id="UP000483820"/>
    </source>
</evidence>
<dbReference type="InterPro" id="IPR014756">
    <property type="entry name" value="Ig_E-set"/>
</dbReference>
<dbReference type="CTD" id="78773998"/>
<gene>
    <name evidence="3" type="ORF">GCK72_004804</name>
</gene>
<evidence type="ECO:0000256" key="1">
    <source>
        <dbReference type="ARBA" id="ARBA00005298"/>
    </source>
</evidence>
<name>A0A6A5HDC0_CAERE</name>
<dbReference type="Proteomes" id="UP000483820">
    <property type="component" value="Chromosome II"/>
</dbReference>
<dbReference type="EMBL" id="WUAV01000002">
    <property type="protein sequence ID" value="KAF1764854.1"/>
    <property type="molecule type" value="Genomic_DNA"/>
</dbReference>
<dbReference type="AlphaFoldDB" id="A0A6A5HDC0"/>
<dbReference type="SUPFAM" id="SSF81296">
    <property type="entry name" value="E set domains"/>
    <property type="match status" value="1"/>
</dbReference>
<dbReference type="InterPro" id="IPR011021">
    <property type="entry name" value="Arrestin-like_N"/>
</dbReference>
<evidence type="ECO:0000313" key="3">
    <source>
        <dbReference type="EMBL" id="KAF1764854.1"/>
    </source>
</evidence>
<dbReference type="GeneID" id="78773998"/>
<dbReference type="InterPro" id="IPR014752">
    <property type="entry name" value="Arrestin-like_C"/>
</dbReference>
<dbReference type="PANTHER" id="PTHR11188">
    <property type="entry name" value="ARRESTIN DOMAIN CONTAINING PROTEIN"/>
    <property type="match status" value="1"/>
</dbReference>
<dbReference type="RefSeq" id="XP_053589091.1">
    <property type="nucleotide sequence ID" value="XM_053724897.1"/>
</dbReference>
<dbReference type="InterPro" id="IPR050357">
    <property type="entry name" value="Arrestin_domain-protein"/>
</dbReference>
<comment type="similarity">
    <text evidence="1">Belongs to the arrestin family.</text>
</comment>
<comment type="caution">
    <text evidence="3">The sequence shown here is derived from an EMBL/GenBank/DDBJ whole genome shotgun (WGS) entry which is preliminary data.</text>
</comment>
<proteinExistence type="inferred from homology"/>
<sequence length="176" mass="20085">MNNILSPACIIFDGEDKPYFPGDTVTGVIAINLLKTEDARFLKLIWIGKAHTGWLTSVDSSCTKRFMEDYCYLWMSEDGLNKMPAGSYTFPFSFKLLDTFPPSFRGDSGYIKYKVKVELDRPKNFNLGVEKMFTVSKKVEISPDILEKGLKFREEKMIIGRIFNKGLVEVLVSKIL</sequence>
<dbReference type="PANTHER" id="PTHR11188:SF7">
    <property type="entry name" value="ARRESTIN C-TERMINAL-LIKE DOMAIN-CONTAINING PROTEIN-RELATED"/>
    <property type="match status" value="1"/>
</dbReference>
<accession>A0A6A5HDC0</accession>
<dbReference type="Gene3D" id="2.60.40.640">
    <property type="match status" value="1"/>
</dbReference>